<dbReference type="PROSITE" id="PS51257">
    <property type="entry name" value="PROKAR_LIPOPROTEIN"/>
    <property type="match status" value="1"/>
</dbReference>
<reference evidence="3 4" key="1">
    <citation type="submission" date="2019-08" db="EMBL/GenBank/DDBJ databases">
        <authorList>
            <person name="Lei W."/>
        </authorList>
    </citation>
    <scope>NUCLEOTIDE SEQUENCE [LARGE SCALE GENOMIC DNA]</scope>
    <source>
        <strain evidence="3 4">CCUG 58627</strain>
    </source>
</reference>
<dbReference type="InterPro" id="IPR013332">
    <property type="entry name" value="KPR_N"/>
</dbReference>
<feature type="region of interest" description="Disordered" evidence="1">
    <location>
        <begin position="34"/>
        <end position="57"/>
    </location>
</feature>
<evidence type="ECO:0000259" key="2">
    <source>
        <dbReference type="Pfam" id="PF02558"/>
    </source>
</evidence>
<evidence type="ECO:0000313" key="3">
    <source>
        <dbReference type="EMBL" id="TWT17508.1"/>
    </source>
</evidence>
<dbReference type="Proteomes" id="UP000320791">
    <property type="component" value="Unassembled WGS sequence"/>
</dbReference>
<feature type="domain" description="Ketopantoate reductase N-terminal" evidence="2">
    <location>
        <begin position="82"/>
        <end position="215"/>
    </location>
</feature>
<accession>A0A5C5TVP9</accession>
<dbReference type="SUPFAM" id="SSF51735">
    <property type="entry name" value="NAD(P)-binding Rossmann-fold domains"/>
    <property type="match status" value="1"/>
</dbReference>
<organism evidence="3 4">
    <name type="scientific">Corynebacterium canis</name>
    <dbReference type="NCBI Taxonomy" id="679663"/>
    <lineage>
        <taxon>Bacteria</taxon>
        <taxon>Bacillati</taxon>
        <taxon>Actinomycetota</taxon>
        <taxon>Actinomycetes</taxon>
        <taxon>Mycobacteriales</taxon>
        <taxon>Corynebacteriaceae</taxon>
        <taxon>Corynebacterium</taxon>
    </lineage>
</organism>
<dbReference type="Pfam" id="PF02558">
    <property type="entry name" value="ApbA"/>
    <property type="match status" value="1"/>
</dbReference>
<evidence type="ECO:0000256" key="1">
    <source>
        <dbReference type="SAM" id="MobiDB-lite"/>
    </source>
</evidence>
<dbReference type="OrthoDB" id="9793586at2"/>
<dbReference type="AlphaFoldDB" id="A0A5C5TVP9"/>
<comment type="caution">
    <text evidence="3">The sequence shown here is derived from an EMBL/GenBank/DDBJ whole genome shotgun (WGS) entry which is preliminary data.</text>
</comment>
<protein>
    <recommendedName>
        <fullName evidence="2">Ketopantoate reductase N-terminal domain-containing protein</fullName>
    </recommendedName>
</protein>
<dbReference type="Gene3D" id="3.40.50.720">
    <property type="entry name" value="NAD(P)-binding Rossmann-like Domain"/>
    <property type="match status" value="1"/>
</dbReference>
<dbReference type="EMBL" id="VOHM01000040">
    <property type="protein sequence ID" value="TWT17508.1"/>
    <property type="molecule type" value="Genomic_DNA"/>
</dbReference>
<dbReference type="InterPro" id="IPR036291">
    <property type="entry name" value="NAD(P)-bd_dom_sf"/>
</dbReference>
<name>A0A5C5TVP9_9CORY</name>
<proteinExistence type="predicted"/>
<gene>
    <name evidence="3" type="ORF">FRX94_12340</name>
</gene>
<keyword evidence="4" id="KW-1185">Reference proteome</keyword>
<evidence type="ECO:0000313" key="4">
    <source>
        <dbReference type="Proteomes" id="UP000320791"/>
    </source>
</evidence>
<sequence>MRHPVLRFQRPRKSILANHHTTVLACRRTHTCAAQRKPPKPAAGAAAPLTASPASATLNQHHMIKREEFKVARHAKRTDAKVAVIGAGVIGCVYAAQLHNAGVDVTLVTRTSDALPDGIHLDSHLKYFGEQRVHVPTATIDQLPRIDVAILALQAHHLEPVLTALDDLECRIVVPLMHLGDQREALLDRIGRDRVVLAFPGIGGRRNKNGSISWMPVPQQPTLVDTKAEHADEIYELFASTGLAVKREPYMADWLNTHAILASVLRILVLRPIGGVREAARDMELVSAASIAIRSGLLGYHKNGGRIRPPALDFLTRRMPPIVAVRYWQTQLTSELGIITIEPNAKASANTELLVLIRQALQLVGPDAVEFREWVTPTLNAAQS</sequence>
<feature type="compositionally biased region" description="Low complexity" evidence="1">
    <location>
        <begin position="42"/>
        <end position="57"/>
    </location>
</feature>